<keyword evidence="3" id="KW-1185">Reference proteome</keyword>
<name>A0ABV5YLD2_9ACTN</name>
<accession>A0ABV5YLD2</accession>
<proteinExistence type="predicted"/>
<protein>
    <submittedName>
        <fullName evidence="2">Uncharacterized protein</fullName>
    </submittedName>
</protein>
<gene>
    <name evidence="2" type="ORF">ACFFNX_27175</name>
</gene>
<sequence length="166" mass="18400">MPKKPVRSAEAEVSREQRFEREQQAAGAGEQDLRQLTSEEHQKLAALEQRMKTARAEEKTARQKLRKDGKPPQEAEHATGESARSDAGEGPRQTHADDGSSVVPADRAFDSMVRRATAKVEAQEAKAAAAKDAADKASRSPYQVRRDERQREFDESRMSLVCRVGG</sequence>
<dbReference type="RefSeq" id="WP_378208184.1">
    <property type="nucleotide sequence ID" value="NZ_JBHLZP010000233.1"/>
</dbReference>
<evidence type="ECO:0000313" key="2">
    <source>
        <dbReference type="EMBL" id="MFB9835869.1"/>
    </source>
</evidence>
<comment type="caution">
    <text evidence="2">The sequence shown here is derived from an EMBL/GenBank/DDBJ whole genome shotgun (WGS) entry which is preliminary data.</text>
</comment>
<feature type="compositionally biased region" description="Basic and acidic residues" evidence="1">
    <location>
        <begin position="132"/>
        <end position="157"/>
    </location>
</feature>
<dbReference type="Proteomes" id="UP001589627">
    <property type="component" value="Unassembled WGS sequence"/>
</dbReference>
<organism evidence="2 3">
    <name type="scientific">Actinoallomurus acaciae</name>
    <dbReference type="NCBI Taxonomy" id="502577"/>
    <lineage>
        <taxon>Bacteria</taxon>
        <taxon>Bacillati</taxon>
        <taxon>Actinomycetota</taxon>
        <taxon>Actinomycetes</taxon>
        <taxon>Streptosporangiales</taxon>
        <taxon>Thermomonosporaceae</taxon>
        <taxon>Actinoallomurus</taxon>
    </lineage>
</organism>
<evidence type="ECO:0000256" key="1">
    <source>
        <dbReference type="SAM" id="MobiDB-lite"/>
    </source>
</evidence>
<evidence type="ECO:0000313" key="3">
    <source>
        <dbReference type="Proteomes" id="UP001589627"/>
    </source>
</evidence>
<dbReference type="EMBL" id="JBHLZP010000233">
    <property type="protein sequence ID" value="MFB9835869.1"/>
    <property type="molecule type" value="Genomic_DNA"/>
</dbReference>
<reference evidence="2 3" key="1">
    <citation type="submission" date="2024-09" db="EMBL/GenBank/DDBJ databases">
        <authorList>
            <person name="Sun Q."/>
            <person name="Mori K."/>
        </authorList>
    </citation>
    <scope>NUCLEOTIDE SEQUENCE [LARGE SCALE GENOMIC DNA]</scope>
    <source>
        <strain evidence="2 3">TBRC 0563</strain>
    </source>
</reference>
<feature type="compositionally biased region" description="Basic and acidic residues" evidence="1">
    <location>
        <begin position="7"/>
        <end position="23"/>
    </location>
</feature>
<feature type="compositionally biased region" description="Basic and acidic residues" evidence="1">
    <location>
        <begin position="31"/>
        <end position="98"/>
    </location>
</feature>
<feature type="region of interest" description="Disordered" evidence="1">
    <location>
        <begin position="1"/>
        <end position="166"/>
    </location>
</feature>